<proteinExistence type="predicted"/>
<dbReference type="Pfam" id="PF13155">
    <property type="entry name" value="Toprim_2"/>
    <property type="match status" value="1"/>
</dbReference>
<dbReference type="SUPFAM" id="SSF56731">
    <property type="entry name" value="DNA primase core"/>
    <property type="match status" value="1"/>
</dbReference>
<dbReference type="OrthoDB" id="9675at10239"/>
<dbReference type="CDD" id="cd01029">
    <property type="entry name" value="TOPRIM_primases"/>
    <property type="match status" value="1"/>
</dbReference>
<dbReference type="Gene3D" id="3.40.1360.10">
    <property type="match status" value="1"/>
</dbReference>
<gene>
    <name evidence="1" type="ORF">SM1_040</name>
</gene>
<name>A0A0U3DIW0_9CAUD</name>
<protein>
    <submittedName>
        <fullName evidence="1">Putative DNA primase</fullName>
    </submittedName>
</protein>
<dbReference type="InterPro" id="IPR034154">
    <property type="entry name" value="TOPRIM_DnaG/twinkle"/>
</dbReference>
<dbReference type="Proteomes" id="UP000224832">
    <property type="component" value="Segment"/>
</dbReference>
<reference evidence="1 2" key="1">
    <citation type="submission" date="2015-12" db="EMBL/GenBank/DDBJ databases">
        <title>In silico genomic study of Pseudomonas phage SM1.</title>
        <authorList>
            <person name="Zawawi N.A.M."/>
            <person name="Mat-Arip Y."/>
            <person name="Wan-Jauhari W.K."/>
            <person name="Fauzi A.A."/>
            <person name="Yee F.J."/>
        </authorList>
    </citation>
    <scope>NUCLEOTIDE SEQUENCE [LARGE SCALE GENOMIC DNA]</scope>
</reference>
<keyword evidence="2" id="KW-1185">Reference proteome</keyword>
<accession>A0A0U3DIW0</accession>
<dbReference type="EMBL" id="KU245542">
    <property type="protein sequence ID" value="ALT58032.1"/>
    <property type="molecule type" value="Genomic_DNA"/>
</dbReference>
<evidence type="ECO:0000313" key="2">
    <source>
        <dbReference type="Proteomes" id="UP000224832"/>
    </source>
</evidence>
<evidence type="ECO:0000313" key="1">
    <source>
        <dbReference type="EMBL" id="ALT58032.1"/>
    </source>
</evidence>
<organism evidence="1 2">
    <name type="scientific">Pseudomonas phage SM1</name>
    <dbReference type="NCBI Taxonomy" id="1772332"/>
    <lineage>
        <taxon>Viruses</taxon>
        <taxon>Duplodnaviria</taxon>
        <taxon>Heunggongvirae</taxon>
        <taxon>Uroviricota</taxon>
        <taxon>Caudoviricetes</taxon>
        <taxon>Samunavirus</taxon>
        <taxon>Samunavirus SM1</taxon>
    </lineage>
</organism>
<sequence>MDRGTIKEVVRDVFGRSTEMIDTGDWVSMRCPLAPWTHDSGSDTHASAGVSVVEDGTSIFNCFTCKNTAPFHVMLTRYAEFTGEDLDDLIEELEEGEFLGPRTISSMDAWLTDNLQEVLMPINEGIYMDLYDSAVGHPYLRQRGISNSTARKLELLFDPSDSEGEPRILFPVRGPGGELYGFSGRATRDTARLKVRDYHGLAKSHCVLGAHLVGPSDDVVVVEGLVDYAVVHDMGACGCAVMHSTMTKFQAAIVAGFGAPTYLFYDNDSAGQKAIPIAANQLCQHVSVFRPTYPKVWIPNSAEKEGGHFLKDPGEMTDEEFWEMKRTARLWDKPNWLKSRRNY</sequence>